<dbReference type="AlphaFoldDB" id="A0A426Y621"/>
<evidence type="ECO:0000313" key="3">
    <source>
        <dbReference type="Proteomes" id="UP000287651"/>
    </source>
</evidence>
<evidence type="ECO:0000256" key="1">
    <source>
        <dbReference type="SAM" id="MobiDB-lite"/>
    </source>
</evidence>
<name>A0A426Y621_ENSVE</name>
<comment type="caution">
    <text evidence="2">The sequence shown here is derived from an EMBL/GenBank/DDBJ whole genome shotgun (WGS) entry which is preliminary data.</text>
</comment>
<feature type="region of interest" description="Disordered" evidence="1">
    <location>
        <begin position="1"/>
        <end position="32"/>
    </location>
</feature>
<evidence type="ECO:0000313" key="2">
    <source>
        <dbReference type="EMBL" id="RRT47212.1"/>
    </source>
</evidence>
<dbReference type="Proteomes" id="UP000287651">
    <property type="component" value="Unassembled WGS sequence"/>
</dbReference>
<gene>
    <name evidence="2" type="ORF">B296_00053886</name>
</gene>
<reference evidence="2 3" key="1">
    <citation type="journal article" date="2014" name="Agronomy (Basel)">
        <title>A Draft Genome Sequence for Ensete ventricosum, the Drought-Tolerant Tree Against Hunger.</title>
        <authorList>
            <person name="Harrison J."/>
            <person name="Moore K.A."/>
            <person name="Paszkiewicz K."/>
            <person name="Jones T."/>
            <person name="Grant M."/>
            <person name="Ambacheew D."/>
            <person name="Muzemil S."/>
            <person name="Studholme D.J."/>
        </authorList>
    </citation>
    <scope>NUCLEOTIDE SEQUENCE [LARGE SCALE GENOMIC DNA]</scope>
</reference>
<accession>A0A426Y621</accession>
<protein>
    <submittedName>
        <fullName evidence="2">Uncharacterized protein</fullName>
    </submittedName>
</protein>
<organism evidence="2 3">
    <name type="scientific">Ensete ventricosum</name>
    <name type="common">Abyssinian banana</name>
    <name type="synonym">Musa ensete</name>
    <dbReference type="NCBI Taxonomy" id="4639"/>
    <lineage>
        <taxon>Eukaryota</taxon>
        <taxon>Viridiplantae</taxon>
        <taxon>Streptophyta</taxon>
        <taxon>Embryophyta</taxon>
        <taxon>Tracheophyta</taxon>
        <taxon>Spermatophyta</taxon>
        <taxon>Magnoliopsida</taxon>
        <taxon>Liliopsida</taxon>
        <taxon>Zingiberales</taxon>
        <taxon>Musaceae</taxon>
        <taxon>Ensete</taxon>
    </lineage>
</organism>
<proteinExistence type="predicted"/>
<feature type="non-terminal residue" evidence="2">
    <location>
        <position position="1"/>
    </location>
</feature>
<sequence length="181" mass="20522">IKLIPEKQKQKQQSKSDLNTQPDRSAPLSRPRVRRFHGCSNESWNLDGIASGLLFLFRFRPASTPPLNSSSLFSTLSILPSSLPTSLLRVRAPRVQSSVSKDFHGGQHQEIKAFATTRGINRRRRQIQGRIRIGNGAQRQRSHLEQYLGLVQKKEEILEIPTGFNWVSGLENEADGDERLR</sequence>
<dbReference type="EMBL" id="AMZH03014685">
    <property type="protein sequence ID" value="RRT47212.1"/>
    <property type="molecule type" value="Genomic_DNA"/>
</dbReference>